<sequence length="45" mass="5074">NADILDVSDGYYSAIRDMDKNEKRDGLTKPDPRTGAHHRFPISSI</sequence>
<name>A0ACA9QF43_9GLOM</name>
<reference evidence="1" key="1">
    <citation type="submission" date="2021-06" db="EMBL/GenBank/DDBJ databases">
        <authorList>
            <person name="Kallberg Y."/>
            <person name="Tangrot J."/>
            <person name="Rosling A."/>
        </authorList>
    </citation>
    <scope>NUCLEOTIDE SEQUENCE</scope>
    <source>
        <strain evidence="1">CL356</strain>
    </source>
</reference>
<dbReference type="Proteomes" id="UP000789525">
    <property type="component" value="Unassembled WGS sequence"/>
</dbReference>
<gene>
    <name evidence="1" type="ORF">ACOLOM_LOCUS12405</name>
</gene>
<dbReference type="EMBL" id="CAJVPT010050105">
    <property type="protein sequence ID" value="CAG8745328.1"/>
    <property type="molecule type" value="Genomic_DNA"/>
</dbReference>
<organism evidence="1 2">
    <name type="scientific">Acaulospora colombiana</name>
    <dbReference type="NCBI Taxonomy" id="27376"/>
    <lineage>
        <taxon>Eukaryota</taxon>
        <taxon>Fungi</taxon>
        <taxon>Fungi incertae sedis</taxon>
        <taxon>Mucoromycota</taxon>
        <taxon>Glomeromycotina</taxon>
        <taxon>Glomeromycetes</taxon>
        <taxon>Diversisporales</taxon>
        <taxon>Acaulosporaceae</taxon>
        <taxon>Acaulospora</taxon>
    </lineage>
</organism>
<keyword evidence="2" id="KW-1185">Reference proteome</keyword>
<comment type="caution">
    <text evidence="1">The sequence shown here is derived from an EMBL/GenBank/DDBJ whole genome shotgun (WGS) entry which is preliminary data.</text>
</comment>
<protein>
    <submittedName>
        <fullName evidence="1">15613_t:CDS:1</fullName>
    </submittedName>
</protein>
<feature type="non-terminal residue" evidence="1">
    <location>
        <position position="1"/>
    </location>
</feature>
<evidence type="ECO:0000313" key="2">
    <source>
        <dbReference type="Proteomes" id="UP000789525"/>
    </source>
</evidence>
<proteinExistence type="predicted"/>
<accession>A0ACA9QF43</accession>
<evidence type="ECO:0000313" key="1">
    <source>
        <dbReference type="EMBL" id="CAG8745328.1"/>
    </source>
</evidence>